<reference evidence="2" key="1">
    <citation type="submission" date="2020-08" db="EMBL/GenBank/DDBJ databases">
        <title>Multicomponent nature underlies the extraordinary mechanical properties of spider dragline silk.</title>
        <authorList>
            <person name="Kono N."/>
            <person name="Nakamura H."/>
            <person name="Mori M."/>
            <person name="Yoshida Y."/>
            <person name="Ohtoshi R."/>
            <person name="Malay A.D."/>
            <person name="Moran D.A.P."/>
            <person name="Tomita M."/>
            <person name="Numata K."/>
            <person name="Arakawa K."/>
        </authorList>
    </citation>
    <scope>NUCLEOTIDE SEQUENCE</scope>
</reference>
<dbReference type="Proteomes" id="UP000887013">
    <property type="component" value="Unassembled WGS sequence"/>
</dbReference>
<accession>A0A8X6T8Q8</accession>
<feature type="compositionally biased region" description="Basic and acidic residues" evidence="1">
    <location>
        <begin position="66"/>
        <end position="81"/>
    </location>
</feature>
<feature type="compositionally biased region" description="Low complexity" evidence="1">
    <location>
        <begin position="158"/>
        <end position="169"/>
    </location>
</feature>
<gene>
    <name evidence="2" type="ORF">NPIL_274321</name>
</gene>
<evidence type="ECO:0000313" key="2">
    <source>
        <dbReference type="EMBL" id="GFS88160.1"/>
    </source>
</evidence>
<feature type="compositionally biased region" description="Basic and acidic residues" evidence="1">
    <location>
        <begin position="137"/>
        <end position="157"/>
    </location>
</feature>
<name>A0A8X6T8Q8_NEPPI</name>
<organism evidence="2 3">
    <name type="scientific">Nephila pilipes</name>
    <name type="common">Giant wood spider</name>
    <name type="synonym">Nephila maculata</name>
    <dbReference type="NCBI Taxonomy" id="299642"/>
    <lineage>
        <taxon>Eukaryota</taxon>
        <taxon>Metazoa</taxon>
        <taxon>Ecdysozoa</taxon>
        <taxon>Arthropoda</taxon>
        <taxon>Chelicerata</taxon>
        <taxon>Arachnida</taxon>
        <taxon>Araneae</taxon>
        <taxon>Araneomorphae</taxon>
        <taxon>Entelegynae</taxon>
        <taxon>Araneoidea</taxon>
        <taxon>Nephilidae</taxon>
        <taxon>Nephila</taxon>
    </lineage>
</organism>
<proteinExistence type="predicted"/>
<dbReference type="AlphaFoldDB" id="A0A8X6T8Q8"/>
<evidence type="ECO:0000313" key="3">
    <source>
        <dbReference type="Proteomes" id="UP000887013"/>
    </source>
</evidence>
<sequence length="201" mass="21477">MCVVSGIALNPFDGFFYFILAFLSDFDALLLDAEIRLRVAPKTTRLSEGRTTASGAPHPRGGSGPDDPREAEDRRRSREHGGASGVETDGRIGSCGDVGRSGVVRRSRGPPAARGVRPDRRKEGLAQTKTRLFPKRLRQDRGSCGRSEAAESEREKPGSPSGPRGLSGPEEGRIGSNEDAGVSQSSADGSGFLLTIRSRRE</sequence>
<keyword evidence="3" id="KW-1185">Reference proteome</keyword>
<feature type="region of interest" description="Disordered" evidence="1">
    <location>
        <begin position="44"/>
        <end position="201"/>
    </location>
</feature>
<protein>
    <submittedName>
        <fullName evidence="2">Uncharacterized protein</fullName>
    </submittedName>
</protein>
<feature type="compositionally biased region" description="Polar residues" evidence="1">
    <location>
        <begin position="44"/>
        <end position="54"/>
    </location>
</feature>
<evidence type="ECO:0000256" key="1">
    <source>
        <dbReference type="SAM" id="MobiDB-lite"/>
    </source>
</evidence>
<comment type="caution">
    <text evidence="2">The sequence shown here is derived from an EMBL/GenBank/DDBJ whole genome shotgun (WGS) entry which is preliminary data.</text>
</comment>
<dbReference type="EMBL" id="BMAW01052927">
    <property type="protein sequence ID" value="GFS88160.1"/>
    <property type="molecule type" value="Genomic_DNA"/>
</dbReference>